<sequence>MATHEGTELVEAYDYLFKVIVVGESGTGKSCLMHHFIHDTFKENSLHTIGVEFNSKVVRIGDKSVKLQVRSSSPPSTIPLRYTTFINSEPLTNSLTTPLPNHP</sequence>
<reference evidence="1" key="1">
    <citation type="submission" date="2023-04" db="EMBL/GenBank/DDBJ databases">
        <title>Draft Genome sequencing of Naganishia species isolated from polar environments using Oxford Nanopore Technology.</title>
        <authorList>
            <person name="Leo P."/>
            <person name="Venkateswaran K."/>
        </authorList>
    </citation>
    <scope>NUCLEOTIDE SEQUENCE</scope>
    <source>
        <strain evidence="1">MNA-CCFEE 5261</strain>
    </source>
</reference>
<accession>A0ACC2WMM8</accession>
<evidence type="ECO:0000313" key="1">
    <source>
        <dbReference type="EMBL" id="KAJ9112897.1"/>
    </source>
</evidence>
<organism evidence="1 2">
    <name type="scientific">Naganishia cerealis</name>
    <dbReference type="NCBI Taxonomy" id="610337"/>
    <lineage>
        <taxon>Eukaryota</taxon>
        <taxon>Fungi</taxon>
        <taxon>Dikarya</taxon>
        <taxon>Basidiomycota</taxon>
        <taxon>Agaricomycotina</taxon>
        <taxon>Tremellomycetes</taxon>
        <taxon>Filobasidiales</taxon>
        <taxon>Filobasidiaceae</taxon>
        <taxon>Naganishia</taxon>
    </lineage>
</organism>
<comment type="caution">
    <text evidence="1">The sequence shown here is derived from an EMBL/GenBank/DDBJ whole genome shotgun (WGS) entry which is preliminary data.</text>
</comment>
<dbReference type="EMBL" id="JASBWR010000003">
    <property type="protein sequence ID" value="KAJ9112897.1"/>
    <property type="molecule type" value="Genomic_DNA"/>
</dbReference>
<protein>
    <submittedName>
        <fullName evidence="1">Uncharacterized protein</fullName>
    </submittedName>
</protein>
<dbReference type="Proteomes" id="UP001241377">
    <property type="component" value="Unassembled WGS sequence"/>
</dbReference>
<gene>
    <name evidence="1" type="ORF">QFC19_000452</name>
</gene>
<evidence type="ECO:0000313" key="2">
    <source>
        <dbReference type="Proteomes" id="UP001241377"/>
    </source>
</evidence>
<name>A0ACC2WMM8_9TREE</name>
<proteinExistence type="predicted"/>
<keyword evidence="2" id="KW-1185">Reference proteome</keyword>